<dbReference type="EMBL" id="CP038437">
    <property type="protein sequence ID" value="QEM82958.1"/>
    <property type="molecule type" value="Genomic_DNA"/>
</dbReference>
<feature type="transmembrane region" description="Helical" evidence="1">
    <location>
        <begin position="313"/>
        <end position="335"/>
    </location>
</feature>
<feature type="domain" description="DUF6708" evidence="2">
    <location>
        <begin position="106"/>
        <end position="294"/>
    </location>
</feature>
<dbReference type="Proteomes" id="UP000324285">
    <property type="component" value="Chromosome"/>
</dbReference>
<dbReference type="RefSeq" id="WP_149286080.1">
    <property type="nucleotide sequence ID" value="NZ_CP038437.2"/>
</dbReference>
<dbReference type="KEGG" id="hbh:E4T21_16425"/>
<dbReference type="InterPro" id="IPR046554">
    <property type="entry name" value="DUF6708"/>
</dbReference>
<evidence type="ECO:0000313" key="3">
    <source>
        <dbReference type="EMBL" id="QEM82958.1"/>
    </source>
</evidence>
<keyword evidence="1" id="KW-1133">Transmembrane helix</keyword>
<evidence type="ECO:0000259" key="2">
    <source>
        <dbReference type="Pfam" id="PF20455"/>
    </source>
</evidence>
<feature type="transmembrane region" description="Helical" evidence="1">
    <location>
        <begin position="66"/>
        <end position="87"/>
    </location>
</feature>
<keyword evidence="4" id="KW-1185">Reference proteome</keyword>
<evidence type="ECO:0000256" key="1">
    <source>
        <dbReference type="SAM" id="Phobius"/>
    </source>
</evidence>
<accession>A0A5C1NKR7</accession>
<dbReference type="OrthoDB" id="6050524at2"/>
<evidence type="ECO:0000313" key="4">
    <source>
        <dbReference type="Proteomes" id="UP000324285"/>
    </source>
</evidence>
<dbReference type="Pfam" id="PF20455">
    <property type="entry name" value="DUF6708"/>
    <property type="match status" value="1"/>
</dbReference>
<protein>
    <recommendedName>
        <fullName evidence="2">DUF6708 domain-containing protein</fullName>
    </recommendedName>
</protein>
<organism evidence="3 4">
    <name type="scientific">Halomonas binhaiensis</name>
    <dbReference type="NCBI Taxonomy" id="2562282"/>
    <lineage>
        <taxon>Bacteria</taxon>
        <taxon>Pseudomonadati</taxon>
        <taxon>Pseudomonadota</taxon>
        <taxon>Gammaproteobacteria</taxon>
        <taxon>Oceanospirillales</taxon>
        <taxon>Halomonadaceae</taxon>
        <taxon>Halomonas</taxon>
    </lineage>
</organism>
<keyword evidence="1" id="KW-0472">Membrane</keyword>
<keyword evidence="1" id="KW-0812">Transmembrane</keyword>
<dbReference type="AlphaFoldDB" id="A0A5C1NKR7"/>
<gene>
    <name evidence="3" type="ORF">E4T21_16425</name>
</gene>
<reference evidence="3" key="1">
    <citation type="submission" date="2021-02" db="EMBL/GenBank/DDBJ databases">
        <title>Strain Y2R2, a novel species of the genus Halomonas.</title>
        <authorList>
            <person name="Huang H."/>
        </authorList>
    </citation>
    <scope>NUCLEOTIDE SEQUENCE</scope>
    <source>
        <strain evidence="3">Y2R2</strain>
    </source>
</reference>
<feature type="transmembrane region" description="Helical" evidence="1">
    <location>
        <begin position="93"/>
        <end position="116"/>
    </location>
</feature>
<name>A0A5C1NKR7_9GAMM</name>
<proteinExistence type="predicted"/>
<sequence>MDFTGLNRFNAYKLNRPLTVEEEKGELSKKQSVGVESLDWLSTIKINNTYLELVDRWYAGRGFSSWLGLMFMIPFSMGVAAFFWLMIEKNTVEIWAGGAFVVLLFSLIVLAGVWVIKHDAFRMTHYPIRLNRKTRKVYAYRPNGTIIKASWDDLFICKMKNKLTMGQISYDIRANILDKNNESVKDTFTLGYPYMGDEEGLLQLWEYIRCYMEESDGVERSYQTAEILLPINGQREGLAFGIIRVFSTTANHMLMQLLMSPIEALNVLGRWFSMCTCKVPCWPKEIEAECKVDPDDPYQKDWRSNGKYDFWELGWPVICFMIGLAVDGVAIAWVVKELF</sequence>